<dbReference type="RefSeq" id="XP_070624318.1">
    <property type="nucleotide sequence ID" value="XM_070768217.1"/>
</dbReference>
<dbReference type="PANTHER" id="PTHR38493:SF1">
    <property type="entry name" value="SFI1 SPINDLE BODY DOMAIN-CONTAINING PROTEIN"/>
    <property type="match status" value="1"/>
</dbReference>
<evidence type="ECO:0000313" key="6">
    <source>
        <dbReference type="RefSeq" id="XP_070624318.1"/>
    </source>
</evidence>
<feature type="region of interest" description="Disordered" evidence="1">
    <location>
        <begin position="1"/>
        <end position="23"/>
    </location>
</feature>
<feature type="compositionally biased region" description="Low complexity" evidence="1">
    <location>
        <begin position="553"/>
        <end position="564"/>
    </location>
</feature>
<keyword evidence="2" id="KW-1185">Reference proteome</keyword>
<feature type="compositionally biased region" description="Polar residues" evidence="1">
    <location>
        <begin position="318"/>
        <end position="338"/>
    </location>
</feature>
<accession>A0ABM4QLY7</accession>
<feature type="region of interest" description="Disordered" evidence="1">
    <location>
        <begin position="408"/>
        <end position="444"/>
    </location>
</feature>
<dbReference type="Pfam" id="PF15736">
    <property type="entry name" value="DUF4684"/>
    <property type="match status" value="1"/>
</dbReference>
<dbReference type="RefSeq" id="XP_070624319.1">
    <property type="nucleotide sequence ID" value="XM_070768218.1"/>
</dbReference>
<feature type="region of interest" description="Disordered" evidence="1">
    <location>
        <begin position="823"/>
        <end position="849"/>
    </location>
</feature>
<dbReference type="PANTHER" id="PTHR38493">
    <property type="entry name" value="CHROMOSOME 1 OPEN READING FRAME 167"/>
    <property type="match status" value="1"/>
</dbReference>
<dbReference type="RefSeq" id="XP_070624316.1">
    <property type="nucleotide sequence ID" value="XM_070768215.1"/>
</dbReference>
<evidence type="ECO:0000313" key="5">
    <source>
        <dbReference type="RefSeq" id="XP_070624317.1"/>
    </source>
</evidence>
<feature type="region of interest" description="Disordered" evidence="1">
    <location>
        <begin position="1241"/>
        <end position="1279"/>
    </location>
</feature>
<evidence type="ECO:0000313" key="2">
    <source>
        <dbReference type="Proteomes" id="UP001652663"/>
    </source>
</evidence>
<feature type="compositionally biased region" description="Basic and acidic residues" evidence="1">
    <location>
        <begin position="419"/>
        <end position="431"/>
    </location>
</feature>
<dbReference type="Proteomes" id="UP001652663">
    <property type="component" value="Chromosome 16"/>
</dbReference>
<evidence type="ECO:0000313" key="7">
    <source>
        <dbReference type="RefSeq" id="XP_070624319.1"/>
    </source>
</evidence>
<feature type="region of interest" description="Disordered" evidence="1">
    <location>
        <begin position="147"/>
        <end position="166"/>
    </location>
</feature>
<feature type="region of interest" description="Disordered" evidence="1">
    <location>
        <begin position="1422"/>
        <end position="1460"/>
    </location>
</feature>
<organism evidence="2 7">
    <name type="scientific">Bos indicus</name>
    <name type="common">Zebu</name>
    <dbReference type="NCBI Taxonomy" id="9915"/>
    <lineage>
        <taxon>Eukaryota</taxon>
        <taxon>Metazoa</taxon>
        <taxon>Chordata</taxon>
        <taxon>Craniata</taxon>
        <taxon>Vertebrata</taxon>
        <taxon>Euteleostomi</taxon>
        <taxon>Mammalia</taxon>
        <taxon>Eutheria</taxon>
        <taxon>Laurasiatheria</taxon>
        <taxon>Artiodactyla</taxon>
        <taxon>Ruminantia</taxon>
        <taxon>Pecora</taxon>
        <taxon>Bovidae</taxon>
        <taxon>Bovinae</taxon>
        <taxon>Bos</taxon>
    </lineage>
</organism>
<dbReference type="GeneID" id="109570146"/>
<gene>
    <name evidence="3 4 5 6 7" type="primary">C16H1orf167</name>
</gene>
<protein>
    <submittedName>
        <fullName evidence="3 4">Uncharacterized protein C1orf167 homolog</fullName>
    </submittedName>
</protein>
<proteinExistence type="predicted"/>
<sequence length="1460" mass="165039">MELRPDASYKENVPPRPATSLRPEPWRLRKSLGVGLGSRHGRWVPMGPAERAGPAATPCLGTALCQEPCQVQSNLTSRSPSPSLGLILRDTTGRLTNSSFRQQVNLQSLVGRPQGTAKDFAIQQSNLCARETHTAECGHLTSPQLWSEPQESFSPHLMPQGSPLPRGPLAHPSSNLRRSWLLATDTSCPDIKLTTGLAPLKGPTWSDPRSQCGLGGWTSRLVGEPLTLKDLAVPAQIVSQAPSQAAIHQLLVCVQRLECEAVRLRCQASREPPGPVRQELWTRAGQTLPVCSRPCQPVLDSWDERRRHSRGLRGNSGFPETQGAQERLSDSQASSKHASLRTTLEMLPGDALDPEQVVLSACPLRQGEQCSPGTTHGWGQRGDPLLPPGAASREARLCFSTSSSSAWGILPGQEGGNRAPRERISREKERSTSGPPDIASTRSALQNKPRNTVNLEPELGRWQWLSRCFRGWWRWAQRQRAVAAAVALGRRQLLRRGLRALRWGLWLREAQLDAAWERHTQALLARTFQKWRHLIQQHKQGQPHVQAGPRPLSSGGDQDQGPSGRKPVVDGAWRSSPGSLREEAGAQPILLRSGLRPDGGERGVPILQALQHLAVFLLWCHQKEWARQEKGVQGEASQATLRTQRMGRPPHTWRSPAAGAAWVAPLDPQHRRAWLCRCFGAWQRFVQRGTRYRDHVANRQAGTLRTCLQQWMQMKQLRASDGAKVAQLSLCWQKAGNMALFSSVPGGATAHGLRLMVAARVLPQEQGQGSLQEACRKLALQRVLLLWRTRLSQRQQANSFFKGVQWRALRHILRGWRLRAQDPGSTRIASAPDPPPGHSTHRRSSRDKASRAPALLEMLQLSFLWAAGQRQQGRCLLLWRARAQQSRDAARWHQSTLQRRILLDWSHWATAQGAQRELAARWAWDRRGRAALGLWRQRLVQQREVELRARERGRRLQRRALGHWHCYWQRQAFLQEKCQRWVQARLQGLRRAMFWGWQQAAARRRPVVASPEQLLLQSHFQAWCRVVKASWAKHPAFQDDLSRRIPRATFASEAPAATAQPWELRVAQASCWRSREQRCQADRQLRRTWAQQAFVARRVAPGLCRTARRQAGESSRAQAFCWMLWARESCQHQVIRDHAVPTLSARVQETWTQSATQGHVQRTAVTHFQQAGPRRFLRTHWAQWQTALFRVWLEPQAEVQKASRAHPARPRASLRRWPGMATRGRLLVLMNPPALKSQTCSCRPWAMGPSPTQHRSPSGRMRGEASWAQSDSQPPLCPTSQLQLQGPRCACWTSGQRPPGAGGDCSSETRDLEGKTRHLGRKYLQCWRLEARLRRLQSSQQASLQAAMWQRWVDVQGAERLVRTLLRQRHLRWAWRLWRWRVLRLQVAQRLQSQEDGRVLSQAFKKWHQCLAARALRTRASSSMRPWSKAGLRRPGSRLETARAPALGGPGAEKGAQLQL</sequence>
<dbReference type="RefSeq" id="XP_070624315.1">
    <property type="nucleotide sequence ID" value="XM_070768214.1"/>
</dbReference>
<evidence type="ECO:0000313" key="4">
    <source>
        <dbReference type="RefSeq" id="XP_070624316.1"/>
    </source>
</evidence>
<feature type="compositionally biased region" description="Polar residues" evidence="1">
    <location>
        <begin position="1267"/>
        <end position="1279"/>
    </location>
</feature>
<feature type="region of interest" description="Disordered" evidence="1">
    <location>
        <begin position="538"/>
        <end position="581"/>
    </location>
</feature>
<name>A0ABM4QLY7_BOSIN</name>
<evidence type="ECO:0000256" key="1">
    <source>
        <dbReference type="SAM" id="MobiDB-lite"/>
    </source>
</evidence>
<dbReference type="RefSeq" id="XP_070624317.1">
    <property type="nucleotide sequence ID" value="XM_070768216.1"/>
</dbReference>
<dbReference type="InterPro" id="IPR031473">
    <property type="entry name" value="DUF4684"/>
</dbReference>
<feature type="region of interest" description="Disordered" evidence="1">
    <location>
        <begin position="369"/>
        <end position="390"/>
    </location>
</feature>
<reference evidence="3 4" key="1">
    <citation type="submission" date="2025-05" db="UniProtKB">
        <authorList>
            <consortium name="RefSeq"/>
        </authorList>
    </citation>
    <scope>IDENTIFICATION</scope>
    <source>
        <tissue evidence="3 4">Blood</tissue>
    </source>
</reference>
<evidence type="ECO:0000313" key="3">
    <source>
        <dbReference type="RefSeq" id="XP_070624315.1"/>
    </source>
</evidence>
<feature type="region of interest" description="Disordered" evidence="1">
    <location>
        <begin position="302"/>
        <end position="338"/>
    </location>
</feature>